<dbReference type="GO" id="GO:0006508">
    <property type="term" value="P:proteolysis"/>
    <property type="evidence" value="ECO:0007669"/>
    <property type="project" value="UniProtKB-KW"/>
</dbReference>
<dbReference type="AlphaFoldDB" id="N8QEJ8"/>
<keyword evidence="5" id="KW-0482">Metalloprotease</keyword>
<dbReference type="RefSeq" id="WP_004681192.1">
    <property type="nucleotide sequence ID" value="NZ_AIEB01000036.1"/>
</dbReference>
<evidence type="ECO:0000256" key="2">
    <source>
        <dbReference type="ARBA" id="ARBA00022723"/>
    </source>
</evidence>
<dbReference type="Proteomes" id="UP000023776">
    <property type="component" value="Unassembled WGS sequence"/>
</dbReference>
<dbReference type="GO" id="GO:0008237">
    <property type="term" value="F:metallopeptidase activity"/>
    <property type="evidence" value="ECO:0007669"/>
    <property type="project" value="UniProtKB-KW"/>
</dbReference>
<evidence type="ECO:0000313" key="7">
    <source>
        <dbReference type="EMBL" id="ENU36985.1"/>
    </source>
</evidence>
<keyword evidence="8" id="KW-1185">Reference proteome</keyword>
<reference evidence="7 8" key="1">
    <citation type="submission" date="2013-02" db="EMBL/GenBank/DDBJ databases">
        <title>The Genome Sequence of Acinetobacter parvus CIP 108168.</title>
        <authorList>
            <consortium name="The Broad Institute Genome Sequencing Platform"/>
            <consortium name="The Broad Institute Genome Sequencing Center for Infectious Disease"/>
            <person name="Cerqueira G."/>
            <person name="Feldgarden M."/>
            <person name="Courvalin P."/>
            <person name="Perichon B."/>
            <person name="Grillot-Courvalin C."/>
            <person name="Clermont D."/>
            <person name="Rocha E."/>
            <person name="Yoon E.-J."/>
            <person name="Nemec A."/>
            <person name="Walker B."/>
            <person name="Young S.K."/>
            <person name="Zeng Q."/>
            <person name="Gargeya S."/>
            <person name="Fitzgerald M."/>
            <person name="Haas B."/>
            <person name="Abouelleil A."/>
            <person name="Alvarado L."/>
            <person name="Arachchi H.M."/>
            <person name="Berlin A.M."/>
            <person name="Chapman S.B."/>
            <person name="Dewar J."/>
            <person name="Goldberg J."/>
            <person name="Griggs A."/>
            <person name="Gujja S."/>
            <person name="Hansen M."/>
            <person name="Howarth C."/>
            <person name="Imamovic A."/>
            <person name="Larimer J."/>
            <person name="McCowan C."/>
            <person name="Murphy C."/>
            <person name="Neiman D."/>
            <person name="Pearson M."/>
            <person name="Priest M."/>
            <person name="Roberts A."/>
            <person name="Saif S."/>
            <person name="Shea T."/>
            <person name="Sisk P."/>
            <person name="Sykes S."/>
            <person name="Wortman J."/>
            <person name="Nusbaum C."/>
            <person name="Birren B."/>
        </authorList>
    </citation>
    <scope>NUCLEOTIDE SEQUENCE [LARGE SCALE GENOMIC DNA]</scope>
    <source>
        <strain evidence="7 8">CIP 108168</strain>
    </source>
</reference>
<evidence type="ECO:0000313" key="8">
    <source>
        <dbReference type="Proteomes" id="UP000023776"/>
    </source>
</evidence>
<dbReference type="InterPro" id="IPR028090">
    <property type="entry name" value="JAB_dom_prok"/>
</dbReference>
<dbReference type="SUPFAM" id="SSF102712">
    <property type="entry name" value="JAB1/MPN domain"/>
    <property type="match status" value="1"/>
</dbReference>
<keyword evidence="2" id="KW-0479">Metal-binding</keyword>
<evidence type="ECO:0000259" key="6">
    <source>
        <dbReference type="Pfam" id="PF14464"/>
    </source>
</evidence>
<keyword evidence="4" id="KW-0862">Zinc</keyword>
<dbReference type="EMBL" id="APOM01000026">
    <property type="protein sequence ID" value="ENU36985.1"/>
    <property type="molecule type" value="Genomic_DNA"/>
</dbReference>
<organism evidence="7 8">
    <name type="scientific">Acinetobacter parvus DSM 16617 = CIP 108168</name>
    <dbReference type="NCBI Taxonomy" id="981333"/>
    <lineage>
        <taxon>Bacteria</taxon>
        <taxon>Pseudomonadati</taxon>
        <taxon>Pseudomonadota</taxon>
        <taxon>Gammaproteobacteria</taxon>
        <taxon>Moraxellales</taxon>
        <taxon>Moraxellaceae</taxon>
        <taxon>Acinetobacter</taxon>
    </lineage>
</organism>
<name>N8QEJ8_9GAMM</name>
<gene>
    <name evidence="7" type="ORF">F988_00792</name>
</gene>
<comment type="caution">
    <text evidence="7">The sequence shown here is derived from an EMBL/GenBank/DDBJ whole genome shotgun (WGS) entry which is preliminary data.</text>
</comment>
<evidence type="ECO:0000256" key="4">
    <source>
        <dbReference type="ARBA" id="ARBA00022833"/>
    </source>
</evidence>
<dbReference type="GO" id="GO:0046872">
    <property type="term" value="F:metal ion binding"/>
    <property type="evidence" value="ECO:0007669"/>
    <property type="project" value="UniProtKB-KW"/>
</dbReference>
<evidence type="ECO:0000256" key="5">
    <source>
        <dbReference type="ARBA" id="ARBA00023049"/>
    </source>
</evidence>
<dbReference type="HOGENOM" id="CLU_123228_1_0_6"/>
<evidence type="ECO:0000256" key="1">
    <source>
        <dbReference type="ARBA" id="ARBA00022670"/>
    </source>
</evidence>
<dbReference type="Pfam" id="PF14464">
    <property type="entry name" value="Prok-JAB"/>
    <property type="match status" value="1"/>
</dbReference>
<keyword evidence="3" id="KW-0378">Hydrolase</keyword>
<keyword evidence="1" id="KW-0645">Protease</keyword>
<feature type="domain" description="JAB" evidence="6">
    <location>
        <begin position="34"/>
        <end position="137"/>
    </location>
</feature>
<dbReference type="GeneID" id="99692101"/>
<protein>
    <recommendedName>
        <fullName evidence="6">JAB domain-containing protein</fullName>
    </recommendedName>
</protein>
<dbReference type="PATRIC" id="fig|981333.9.peg.809"/>
<sequence length="168" mass="19476">MEVGYVTLSDQKHTFYIRINLDVLSKLNSFRQVKGYMPESGGVLIGEVYGNNGFWIKDVTIPSKKDISSRFRFIRQDPSHQQIVENWHTKSKGTMQYLGEWHSHPEKKPSPSLIDLCSWKKLSLKMGRQMGIQPFLFLILSMVDFQRDWIAVYEGRNNYTVLDASAIT</sequence>
<proteinExistence type="predicted"/>
<accession>N8QEJ8</accession>
<dbReference type="Gene3D" id="3.40.140.10">
    <property type="entry name" value="Cytidine Deaminase, domain 2"/>
    <property type="match status" value="1"/>
</dbReference>
<evidence type="ECO:0000256" key="3">
    <source>
        <dbReference type="ARBA" id="ARBA00022801"/>
    </source>
</evidence>